<feature type="region of interest" description="Disordered" evidence="1">
    <location>
        <begin position="133"/>
        <end position="154"/>
    </location>
</feature>
<dbReference type="Proteomes" id="UP000030011">
    <property type="component" value="Unassembled WGS sequence"/>
</dbReference>
<sequence>MQRGEATAVDGRDVERIPARADRIVVTMVDGEPRISYIDTDAKGSAWVGSEGKPVGPEAQVVGVEWQQESGGDASDRVVAGSGAAEPQRQPAQTEWTRALPEDADFAVVEVRDGEPHLVFLDVEGREVTQIADRELSDRASELTSTTSQKEPVR</sequence>
<evidence type="ECO:0000313" key="3">
    <source>
        <dbReference type="Proteomes" id="UP000030011"/>
    </source>
</evidence>
<keyword evidence="3" id="KW-1185">Reference proteome</keyword>
<accession>A0A0A0JHD6</accession>
<evidence type="ECO:0000256" key="1">
    <source>
        <dbReference type="SAM" id="MobiDB-lite"/>
    </source>
</evidence>
<reference evidence="2 3" key="1">
    <citation type="submission" date="2013-08" db="EMBL/GenBank/DDBJ databases">
        <title>The genome sequence of Knoellia subterranea.</title>
        <authorList>
            <person name="Zhu W."/>
            <person name="Wang G."/>
        </authorList>
    </citation>
    <scope>NUCLEOTIDE SEQUENCE [LARGE SCALE GENOMIC DNA]</scope>
    <source>
        <strain evidence="2 3">KCTC 19937</strain>
    </source>
</reference>
<dbReference type="AlphaFoldDB" id="A0A0A0JHD6"/>
<feature type="region of interest" description="Disordered" evidence="1">
    <location>
        <begin position="67"/>
        <end position="95"/>
    </location>
</feature>
<organism evidence="2 3">
    <name type="scientific">Knoellia subterranea KCTC 19937</name>
    <dbReference type="NCBI Taxonomy" id="1385521"/>
    <lineage>
        <taxon>Bacteria</taxon>
        <taxon>Bacillati</taxon>
        <taxon>Actinomycetota</taxon>
        <taxon>Actinomycetes</taxon>
        <taxon>Micrococcales</taxon>
        <taxon>Intrasporangiaceae</taxon>
        <taxon>Knoellia</taxon>
    </lineage>
</organism>
<dbReference type="OrthoDB" id="9827977at2"/>
<gene>
    <name evidence="2" type="ORF">N803_06160</name>
</gene>
<name>A0A0A0JHD6_9MICO</name>
<evidence type="ECO:0000313" key="2">
    <source>
        <dbReference type="EMBL" id="KGN36169.1"/>
    </source>
</evidence>
<dbReference type="STRING" id="1385521.N803_06160"/>
<dbReference type="RefSeq" id="WP_035907337.1">
    <property type="nucleotide sequence ID" value="NZ_AVPK01000015.1"/>
</dbReference>
<feature type="compositionally biased region" description="Polar residues" evidence="1">
    <location>
        <begin position="142"/>
        <end position="154"/>
    </location>
</feature>
<comment type="caution">
    <text evidence="2">The sequence shown here is derived from an EMBL/GenBank/DDBJ whole genome shotgun (WGS) entry which is preliminary data.</text>
</comment>
<protein>
    <submittedName>
        <fullName evidence="2">Uncharacterized protein</fullName>
    </submittedName>
</protein>
<proteinExistence type="predicted"/>
<dbReference type="EMBL" id="AVPK01000015">
    <property type="protein sequence ID" value="KGN36169.1"/>
    <property type="molecule type" value="Genomic_DNA"/>
</dbReference>